<dbReference type="Proteomes" id="UP000300879">
    <property type="component" value="Chromosome"/>
</dbReference>
<accession>A0A4P8XLX7</accession>
<organism evidence="2 3">
    <name type="scientific">Paenibacillus algicola</name>
    <dbReference type="NCBI Taxonomy" id="2565926"/>
    <lineage>
        <taxon>Bacteria</taxon>
        <taxon>Bacillati</taxon>
        <taxon>Bacillota</taxon>
        <taxon>Bacilli</taxon>
        <taxon>Bacillales</taxon>
        <taxon>Paenibacillaceae</taxon>
        <taxon>Paenibacillus</taxon>
    </lineage>
</organism>
<dbReference type="RefSeq" id="WP_138226374.1">
    <property type="nucleotide sequence ID" value="NZ_CP040396.1"/>
</dbReference>
<evidence type="ECO:0000313" key="2">
    <source>
        <dbReference type="EMBL" id="QCT03518.1"/>
    </source>
</evidence>
<dbReference type="PANTHER" id="PTHR35792:SF1">
    <property type="entry name" value="SLL0268 PROTEIN"/>
    <property type="match status" value="1"/>
</dbReference>
<reference evidence="2 3" key="1">
    <citation type="submission" date="2019-05" db="EMBL/GenBank/DDBJ databases">
        <authorList>
            <person name="Chen C."/>
        </authorList>
    </citation>
    <scope>NUCLEOTIDE SEQUENCE [LARGE SCALE GENOMIC DNA]</scope>
    <source>
        <strain evidence="2 3">HB172198</strain>
    </source>
</reference>
<dbReference type="PANTHER" id="PTHR35792">
    <property type="entry name" value="GENERAL STRESS PROTEIN"/>
    <property type="match status" value="1"/>
</dbReference>
<dbReference type="KEGG" id="palo:E6C60_2806"/>
<dbReference type="Pfam" id="PF12732">
    <property type="entry name" value="YtxH"/>
    <property type="match status" value="1"/>
</dbReference>
<keyword evidence="3" id="KW-1185">Reference proteome</keyword>
<evidence type="ECO:0000256" key="1">
    <source>
        <dbReference type="SAM" id="MobiDB-lite"/>
    </source>
</evidence>
<feature type="region of interest" description="Disordered" evidence="1">
    <location>
        <begin position="94"/>
        <end position="116"/>
    </location>
</feature>
<dbReference type="AlphaFoldDB" id="A0A4P8XLX7"/>
<proteinExistence type="predicted"/>
<protein>
    <submittedName>
        <fullName evidence="2">General stress protein</fullName>
    </submittedName>
</protein>
<dbReference type="InterPro" id="IPR052928">
    <property type="entry name" value="Desiccation-related_membrane"/>
</dbReference>
<evidence type="ECO:0000313" key="3">
    <source>
        <dbReference type="Proteomes" id="UP000300879"/>
    </source>
</evidence>
<gene>
    <name evidence="2" type="ORF">E6C60_2806</name>
</gene>
<name>A0A4P8XLX7_9BACL</name>
<sequence>MNEKSKGLLWGALIGSIAGSVTALLLTPKSGRELRESLADGARLAGDKVQETAEKLGEQGISWIGVMTDRAQGMISELQDWSQKQQSWLADGAEARISSFREQEEDEELQGEQQHR</sequence>
<dbReference type="EMBL" id="CP040396">
    <property type="protein sequence ID" value="QCT03518.1"/>
    <property type="molecule type" value="Genomic_DNA"/>
</dbReference>
<dbReference type="InterPro" id="IPR024623">
    <property type="entry name" value="YtxH"/>
</dbReference>
<dbReference type="OrthoDB" id="9810874at2"/>